<evidence type="ECO:0000313" key="4">
    <source>
        <dbReference type="Proteomes" id="UP000136442"/>
    </source>
</evidence>
<accession>A0A075FDY3</accession>
<reference evidence="2 4" key="1">
    <citation type="submission" date="2014-05" db="EMBL/GenBank/DDBJ databases">
        <authorList>
            <person name="Liu W."/>
            <person name="Tong Y."/>
            <person name="Qin C."/>
            <person name="Huang D."/>
            <person name="Xu X."/>
            <person name="Wang W."/>
            <person name="Lu Q."/>
            <person name="Fan H."/>
            <person name="An X."/>
        </authorList>
    </citation>
    <scope>NUCLEOTIDE SEQUENCE [LARGE SCALE GENOMIC DNA]</scope>
    <source>
        <strain evidence="2">Shanxi/QZ01/2011</strain>
    </source>
</reference>
<evidence type="ECO:0000313" key="1">
    <source>
        <dbReference type="EMBL" id="AIE89135.1"/>
    </source>
</evidence>
<name>A0A075FDY3_9ADEN</name>
<evidence type="ECO:0000313" key="5">
    <source>
        <dbReference type="Proteomes" id="UP000158851"/>
    </source>
</evidence>
<evidence type="ECO:0000313" key="3">
    <source>
        <dbReference type="EMBL" id="AMB61065.1"/>
    </source>
</evidence>
<dbReference type="EMBL" id="KJ883522">
    <property type="protein sequence ID" value="AIE89202.1"/>
    <property type="molecule type" value="Genomic_DNA"/>
</dbReference>
<dbReference type="EMBL" id="KP896478">
    <property type="protein sequence ID" value="AMB61065.1"/>
    <property type="molecule type" value="Genomic_DNA"/>
</dbReference>
<dbReference type="Proteomes" id="UP000319144">
    <property type="component" value="Segment"/>
</dbReference>
<evidence type="ECO:0000313" key="2">
    <source>
        <dbReference type="EMBL" id="AIE89202.1"/>
    </source>
</evidence>
<reference evidence="1 5" key="2">
    <citation type="submission" date="2014-05" db="EMBL/GenBank/DDBJ databases">
        <authorList>
            <person name="Liu W."/>
            <person name="Tong Y."/>
            <person name="Huang D."/>
            <person name="Xu X."/>
            <person name="Wang W."/>
            <person name="Lu Q."/>
            <person name="Fan H."/>
            <person name="An X."/>
            <person name="Huang Y."/>
        </authorList>
    </citation>
    <scope>NUCLEOTIDE SEQUENCE [LARGE SCALE GENOMIC DNA]</scope>
    <source>
        <strain evidence="1">Hebei/BD6728/2013</strain>
    </source>
</reference>
<dbReference type="EMBL" id="KJ883520">
    <property type="protein sequence ID" value="AIE89135.1"/>
    <property type="molecule type" value="Genomic_DNA"/>
</dbReference>
<sequence>MQSWVITNAVDGNRGVSLVSLDQHGPLGENSMQARVYFAFDSNPHSVGRTLRVILGEFEVNELNEFPGKAAKAAAVV</sequence>
<protein>
    <submittedName>
        <fullName evidence="1">E3 12.2 kDa protein</fullName>
    </submittedName>
</protein>
<organism evidence="1 5">
    <name type="scientific">Human adenovirus 55</name>
    <dbReference type="NCBI Taxonomy" id="714978"/>
    <lineage>
        <taxon>Viruses</taxon>
        <taxon>Varidnaviria</taxon>
        <taxon>Bamfordvirae</taxon>
        <taxon>Preplasmiviricota</taxon>
        <taxon>Polisuviricotina</taxon>
        <taxon>Pharingeaviricetes</taxon>
        <taxon>Rowavirales</taxon>
        <taxon>Adenoviridae</taxon>
        <taxon>Mastadenovirus</taxon>
        <taxon>Mastadenovirus blackbeardi</taxon>
        <taxon>Human mastadenovirus B</taxon>
    </lineage>
</organism>
<evidence type="ECO:0000313" key="6">
    <source>
        <dbReference type="Proteomes" id="UP000319144"/>
    </source>
</evidence>
<proteinExistence type="predicted"/>
<reference evidence="3 6" key="3">
    <citation type="submission" date="2015-03" db="EMBL/GenBank/DDBJ databases">
        <title>Outbreak of Febrile Respiratory Illness Associated with various Adenovirus serotypes Infection in Chinese Military Training Camp: A literature review and cases reports.</title>
        <authorList>
            <person name="Lu Q."/>
            <person name="Guo C."/>
            <person name="Huang D."/>
            <person name="Wo Y."/>
            <person name="Tong Y."/>
            <person name="Liu W."/>
            <person name="Cao W."/>
        </authorList>
    </citation>
    <scope>NUCLEOTIDE SEQUENCE [LARGE SCALE GENOMIC DNA]</scope>
    <source>
        <strain evidence="3 6">Hebei/BD01/2012</strain>
    </source>
</reference>
<dbReference type="Proteomes" id="UP000136442">
    <property type="component" value="Genome"/>
</dbReference>
<dbReference type="Proteomes" id="UP000158851">
    <property type="component" value="Segment"/>
</dbReference>